<sequence length="393" mass="42038">MPPSGSALLHTACSESGTAKRSPGQHSAAATLLAPICLAPLTRLHPKKALRPPEMVQPKLVRLLHAISGGTRPLHCSPSMTGNVPLPHIGTASLVCRHVPALLPPPSLPFSIIKLTTRFSDRTSTSATACTKTGLRWPIPDADTDPDLAVTVVAAPFTPTQFALLAIRRARPGTMPSGITRRKFWSQSPGARCPGPRRRHYIRPSHSPAPPLPPGFRMPPLVLVPIPPSRFPRLSSLSPPFPLSSRLYLPSPHVPSSPFLRLPLPRIYPRALPTARLASPPSRSLPSSRLLPAVKTPPTRLPTQAPPLRPLLDFDRDSEMGQDEAGGILSHCCRCQSECGNETEKVFRSGKEVGGHESQEGEDLGVATFSLGRLGFGGAGGSEPLPRLLDLVS</sequence>
<dbReference type="Proteomes" id="UP001218218">
    <property type="component" value="Unassembled WGS sequence"/>
</dbReference>
<proteinExistence type="predicted"/>
<protein>
    <submittedName>
        <fullName evidence="2">Uncharacterized protein</fullName>
    </submittedName>
</protein>
<name>A0AAD6ZNF5_9AGAR</name>
<evidence type="ECO:0000313" key="2">
    <source>
        <dbReference type="EMBL" id="KAJ7330324.1"/>
    </source>
</evidence>
<gene>
    <name evidence="2" type="ORF">DFH08DRAFT_966889</name>
</gene>
<evidence type="ECO:0000313" key="3">
    <source>
        <dbReference type="Proteomes" id="UP001218218"/>
    </source>
</evidence>
<dbReference type="AlphaFoldDB" id="A0AAD6ZNF5"/>
<evidence type="ECO:0000256" key="1">
    <source>
        <dbReference type="SAM" id="MobiDB-lite"/>
    </source>
</evidence>
<reference evidence="2" key="1">
    <citation type="submission" date="2023-03" db="EMBL/GenBank/DDBJ databases">
        <title>Massive genome expansion in bonnet fungi (Mycena s.s.) driven by repeated elements and novel gene families across ecological guilds.</title>
        <authorList>
            <consortium name="Lawrence Berkeley National Laboratory"/>
            <person name="Harder C.B."/>
            <person name="Miyauchi S."/>
            <person name="Viragh M."/>
            <person name="Kuo A."/>
            <person name="Thoen E."/>
            <person name="Andreopoulos B."/>
            <person name="Lu D."/>
            <person name="Skrede I."/>
            <person name="Drula E."/>
            <person name="Henrissat B."/>
            <person name="Morin E."/>
            <person name="Kohler A."/>
            <person name="Barry K."/>
            <person name="LaButti K."/>
            <person name="Morin E."/>
            <person name="Salamov A."/>
            <person name="Lipzen A."/>
            <person name="Mereny Z."/>
            <person name="Hegedus B."/>
            <person name="Baldrian P."/>
            <person name="Stursova M."/>
            <person name="Weitz H."/>
            <person name="Taylor A."/>
            <person name="Grigoriev I.V."/>
            <person name="Nagy L.G."/>
            <person name="Martin F."/>
            <person name="Kauserud H."/>
        </authorList>
    </citation>
    <scope>NUCLEOTIDE SEQUENCE</scope>
    <source>
        <strain evidence="2">CBHHK002</strain>
    </source>
</reference>
<organism evidence="2 3">
    <name type="scientific">Mycena albidolilacea</name>
    <dbReference type="NCBI Taxonomy" id="1033008"/>
    <lineage>
        <taxon>Eukaryota</taxon>
        <taxon>Fungi</taxon>
        <taxon>Dikarya</taxon>
        <taxon>Basidiomycota</taxon>
        <taxon>Agaricomycotina</taxon>
        <taxon>Agaricomycetes</taxon>
        <taxon>Agaricomycetidae</taxon>
        <taxon>Agaricales</taxon>
        <taxon>Marasmiineae</taxon>
        <taxon>Mycenaceae</taxon>
        <taxon>Mycena</taxon>
    </lineage>
</organism>
<feature type="region of interest" description="Disordered" evidence="1">
    <location>
        <begin position="178"/>
        <end position="197"/>
    </location>
</feature>
<keyword evidence="3" id="KW-1185">Reference proteome</keyword>
<feature type="region of interest" description="Disordered" evidence="1">
    <location>
        <begin position="1"/>
        <end position="25"/>
    </location>
</feature>
<dbReference type="EMBL" id="JARIHO010000037">
    <property type="protein sequence ID" value="KAJ7330324.1"/>
    <property type="molecule type" value="Genomic_DNA"/>
</dbReference>
<feature type="compositionally biased region" description="Low complexity" evidence="1">
    <location>
        <begin position="276"/>
        <end position="293"/>
    </location>
</feature>
<feature type="region of interest" description="Disordered" evidence="1">
    <location>
        <begin position="276"/>
        <end position="309"/>
    </location>
</feature>
<comment type="caution">
    <text evidence="2">The sequence shown here is derived from an EMBL/GenBank/DDBJ whole genome shotgun (WGS) entry which is preliminary data.</text>
</comment>
<accession>A0AAD6ZNF5</accession>